<evidence type="ECO:0000313" key="3">
    <source>
        <dbReference type="Proteomes" id="UP000013243"/>
    </source>
</evidence>
<dbReference type="AlphaFoldDB" id="A0A1B1A778"/>
<accession>A0A1B1A778</accession>
<organism evidence="2 3">
    <name type="scientific">Tritonibacter mobilis F1926</name>
    <dbReference type="NCBI Taxonomy" id="1265309"/>
    <lineage>
        <taxon>Bacteria</taxon>
        <taxon>Pseudomonadati</taxon>
        <taxon>Pseudomonadota</taxon>
        <taxon>Alphaproteobacteria</taxon>
        <taxon>Rhodobacterales</taxon>
        <taxon>Paracoccaceae</taxon>
        <taxon>Tritonibacter</taxon>
    </lineage>
</organism>
<keyword evidence="1" id="KW-1133">Transmembrane helix</keyword>
<evidence type="ECO:0000313" key="2">
    <source>
        <dbReference type="EMBL" id="ANP42429.1"/>
    </source>
</evidence>
<dbReference type="EMBL" id="CP015231">
    <property type="protein sequence ID" value="ANP42429.1"/>
    <property type="molecule type" value="Genomic_DNA"/>
</dbReference>
<feature type="transmembrane region" description="Helical" evidence="1">
    <location>
        <begin position="15"/>
        <end position="35"/>
    </location>
</feature>
<dbReference type="RefSeq" id="WP_005631477.1">
    <property type="nucleotide sequence ID" value="NZ_CP015231.1"/>
</dbReference>
<proteinExistence type="predicted"/>
<sequence length="208" mass="23491">MSTEPAQAAYEFKDFVPLIAALVGGLVGAVGGNLLKYHLDAKHSERSRDEQAKILSDSLRGEIKSLRDQMKTFERAVSGYIGSINKRVEEAGESDWTEGMRHDLKYFSDIDSPIYNASIGRIGLLWNLLSKEVVEFYADLEALKRFSRRTVSSPKPDVFDRRAGIFLREVESMKEEATVISARLLAFSKGDPYPGKRQGRQKHLFKEM</sequence>
<keyword evidence="1" id="KW-0812">Transmembrane</keyword>
<protein>
    <submittedName>
        <fullName evidence="2">Uncharacterized protein</fullName>
    </submittedName>
</protein>
<dbReference type="GeneID" id="28251526"/>
<evidence type="ECO:0000256" key="1">
    <source>
        <dbReference type="SAM" id="Phobius"/>
    </source>
</evidence>
<gene>
    <name evidence="2" type="ORF">K529_016795</name>
</gene>
<keyword evidence="2" id="KW-0614">Plasmid</keyword>
<reference evidence="2 3" key="1">
    <citation type="journal article" date="2016" name="ISME J.">
        <title>Global occurrence and heterogeneity of the Roseobacter-clade species Ruegeria mobilis.</title>
        <authorList>
            <person name="Sonnenschein E."/>
            <person name="Gram L."/>
        </authorList>
    </citation>
    <scope>NUCLEOTIDE SEQUENCE [LARGE SCALE GENOMIC DNA]</scope>
    <source>
        <strain evidence="2 3">F1926</strain>
        <plasmid evidence="2 3">unnamed1</plasmid>
    </source>
</reference>
<dbReference type="KEGG" id="rmb:K529_016795"/>
<geneLocation type="plasmid" evidence="2 3">
    <name>unnamed1</name>
</geneLocation>
<name>A0A1B1A778_9RHOB</name>
<keyword evidence="1" id="KW-0472">Membrane</keyword>
<dbReference type="Proteomes" id="UP000013243">
    <property type="component" value="Plasmid unnamed1"/>
</dbReference>